<dbReference type="AlphaFoldDB" id="A0AAV0Z0R1"/>
<dbReference type="EMBL" id="OX451736">
    <property type="protein sequence ID" value="CAI8591034.1"/>
    <property type="molecule type" value="Genomic_DNA"/>
</dbReference>
<organism evidence="1 2">
    <name type="scientific">Vicia faba</name>
    <name type="common">Broad bean</name>
    <name type="synonym">Faba vulgaris</name>
    <dbReference type="NCBI Taxonomy" id="3906"/>
    <lineage>
        <taxon>Eukaryota</taxon>
        <taxon>Viridiplantae</taxon>
        <taxon>Streptophyta</taxon>
        <taxon>Embryophyta</taxon>
        <taxon>Tracheophyta</taxon>
        <taxon>Spermatophyta</taxon>
        <taxon>Magnoliopsida</taxon>
        <taxon>eudicotyledons</taxon>
        <taxon>Gunneridae</taxon>
        <taxon>Pentapetalae</taxon>
        <taxon>rosids</taxon>
        <taxon>fabids</taxon>
        <taxon>Fabales</taxon>
        <taxon>Fabaceae</taxon>
        <taxon>Papilionoideae</taxon>
        <taxon>50 kb inversion clade</taxon>
        <taxon>NPAAA clade</taxon>
        <taxon>Hologalegina</taxon>
        <taxon>IRL clade</taxon>
        <taxon>Fabeae</taxon>
        <taxon>Vicia</taxon>
    </lineage>
</organism>
<proteinExistence type="predicted"/>
<accession>A0AAV0Z0R1</accession>
<keyword evidence="2" id="KW-1185">Reference proteome</keyword>
<name>A0AAV0Z0R1_VICFA</name>
<dbReference type="Proteomes" id="UP001157006">
    <property type="component" value="Chromosome 1L"/>
</dbReference>
<protein>
    <submittedName>
        <fullName evidence="1">Uncharacterized protein</fullName>
    </submittedName>
</protein>
<reference evidence="1 2" key="1">
    <citation type="submission" date="2023-01" db="EMBL/GenBank/DDBJ databases">
        <authorList>
            <person name="Kreplak J."/>
        </authorList>
    </citation>
    <scope>NUCLEOTIDE SEQUENCE [LARGE SCALE GENOMIC DNA]</scope>
</reference>
<sequence length="183" mass="21840">MSIQKPYSKKDIDDIRSRWVSVFFSHYEARYDHVKRVYSVLMIPILRCCAVFGTEIRPTTECGRTMYIIRQRIDLLLLMRMQKKHEASGFKGQTSYKNVKRKQVKKMETSIFSQVDIDADEISHLDEDNLIGHGGNRKVYRITLKKNRMVVVVKQLEKDGFYLFCWYTWLYFSRNAKYEEALE</sequence>
<evidence type="ECO:0000313" key="2">
    <source>
        <dbReference type="Proteomes" id="UP001157006"/>
    </source>
</evidence>
<evidence type="ECO:0000313" key="1">
    <source>
        <dbReference type="EMBL" id="CAI8591034.1"/>
    </source>
</evidence>
<gene>
    <name evidence="1" type="ORF">VFH_I469280</name>
</gene>